<keyword evidence="3 5" id="KW-0853">WD repeat</keyword>
<dbReference type="PRINTS" id="PR00962">
    <property type="entry name" value="LETHAL2GIANT"/>
</dbReference>
<dbReference type="SUPFAM" id="SSF50978">
    <property type="entry name" value="WD40 repeat-like"/>
    <property type="match status" value="2"/>
</dbReference>
<dbReference type="InterPro" id="IPR001680">
    <property type="entry name" value="WD40_rpt"/>
</dbReference>
<accession>A0ABN7SIX5</accession>
<evidence type="ECO:0000256" key="6">
    <source>
        <dbReference type="SAM" id="MobiDB-lite"/>
    </source>
</evidence>
<keyword evidence="2" id="KW-0268">Exocytosis</keyword>
<comment type="similarity">
    <text evidence="1">Belongs to the WD repeat L(2)GL family.</text>
</comment>
<keyword evidence="4" id="KW-0677">Repeat</keyword>
<evidence type="ECO:0000256" key="1">
    <source>
        <dbReference type="ARBA" id="ARBA00008070"/>
    </source>
</evidence>
<feature type="domain" description="Lethal giant larvae homologue 2" evidence="7">
    <location>
        <begin position="1059"/>
        <end position="1144"/>
    </location>
</feature>
<reference evidence="8 9" key="1">
    <citation type="submission" date="2021-04" db="EMBL/GenBank/DDBJ databases">
        <authorList>
            <person name="Bliznina A."/>
        </authorList>
    </citation>
    <scope>NUCLEOTIDE SEQUENCE [LARGE SCALE GENOMIC DNA]</scope>
</reference>
<proteinExistence type="inferred from homology"/>
<evidence type="ECO:0000256" key="5">
    <source>
        <dbReference type="PROSITE-ProRule" id="PRU00221"/>
    </source>
</evidence>
<dbReference type="InterPro" id="IPR045864">
    <property type="entry name" value="aa-tRNA-synth_II/BPL/LPL"/>
</dbReference>
<dbReference type="PROSITE" id="PS50082">
    <property type="entry name" value="WD_REPEATS_2"/>
    <property type="match status" value="1"/>
</dbReference>
<organism evidence="8 9">
    <name type="scientific">Oikopleura dioica</name>
    <name type="common">Tunicate</name>
    <dbReference type="NCBI Taxonomy" id="34765"/>
    <lineage>
        <taxon>Eukaryota</taxon>
        <taxon>Metazoa</taxon>
        <taxon>Chordata</taxon>
        <taxon>Tunicata</taxon>
        <taxon>Appendicularia</taxon>
        <taxon>Copelata</taxon>
        <taxon>Oikopleuridae</taxon>
        <taxon>Oikopleura</taxon>
    </lineage>
</organism>
<protein>
    <submittedName>
        <fullName evidence="8">Oidioi.mRNA.OKI2018_I69.XSR.g15747.t1.cds</fullName>
    </submittedName>
</protein>
<evidence type="ECO:0000256" key="4">
    <source>
        <dbReference type="ARBA" id="ARBA00022737"/>
    </source>
</evidence>
<gene>
    <name evidence="8" type="ORF">OKIOD_LOCUS7305</name>
</gene>
<dbReference type="InterPro" id="IPR015943">
    <property type="entry name" value="WD40/YVTN_repeat-like_dom_sf"/>
</dbReference>
<feature type="repeat" description="WD" evidence="5">
    <location>
        <begin position="1214"/>
        <end position="1228"/>
    </location>
</feature>
<evidence type="ECO:0000256" key="3">
    <source>
        <dbReference type="ARBA" id="ARBA00022574"/>
    </source>
</evidence>
<evidence type="ECO:0000259" key="7">
    <source>
        <dbReference type="Pfam" id="PF08366"/>
    </source>
</evidence>
<dbReference type="PANTHER" id="PTHR10241:SF29">
    <property type="entry name" value="LETHAL(2) GIANT LARVAE PROTEIN"/>
    <property type="match status" value="1"/>
</dbReference>
<dbReference type="InterPro" id="IPR013577">
    <property type="entry name" value="LLGL2"/>
</dbReference>
<keyword evidence="9" id="KW-1185">Reference proteome</keyword>
<sequence length="1716" mass="193579">MISIPKRVRPIVLSRSLSSSNLLLKDNLEWLKPTAVPLEESLSKMKTKIAEEKSNDLKYLAKEILTGRKPPVRKQNTKHRDLHEFNEKFLTANPTVRLHLVIFYSKYFHKEGISGVRTPGWRLKQGKPYSAHDVVTSISFFESLLLEKYNRSYSEEFAKLSIGSPADVRWKRLKTILDEETIDSIERRWSSGITDQMSFEKNFWEGSLEYASEELPCFSKLNLDKEIVDLLSKNKKKESSGSLTISEHVQKIVSAQDERVTPAEIHIKLRNGEITSESDLFTAFMYKRIRRPRLNVDAIEKSFFRFQKLCSLRSLPSDAVENVISSKKNLLGAISHAKKASNLWNEEQEKFDEKFSLDAEKKCSTKGHDELKRFKAAKAAALDHVKHLKNESNKCFLKKQHAEYVLFKDALAIPNAISSQTKERDMVLKTSKQETSKKGLTADQLKQLFDHEIIVNSNQHDSSKSLIYYGQLAEFYSALEKYMLSVLAMSGHLEYVSSKRPGPFVKEAFCGPKLSDKNIQAREESIYHLHSAVISRKFEYFERKQTHHLFTDFKRGDQKSTEFPFVSVSRTSRQSEKAFFANLSAIENILSSFQIEYRVVESGITNLQFSSMRSIKVEARSPSTGLWHTFGQVNLRDDFIASRLGIFHEDDRKDELRYCYTCDGNFASTGVLMNVLLEKQQKEDEKGTISIAPQLQQFMSGKTHMKANECHSSHFYSGVFATSFKENGSMGVFRGKGTLRRKDWPGFEKWELSSEFTEDSTDESESVLIDLDSTDFHRKSSSRMLNFLRGRQDAGPDVYDKRLADYNFSASITHGFPTQPTCLDIDPILNLLAIGSRLGCIRIYGAPGVEMIGATEDEVVINRVKWLPGRGAIAAVLEDWSLQIFHIIPLKTGTKGEMGLALRCTFKPETRVELTAIEYYPRSNLILCGTDQGDIFSLSADTCERKYNELDQALNHATIASCLSDEYNNLRAVEEIHVRGNQIAIAYARGVAVIFNLDSKEVNKIFYTKNNLQIEALDWFDKRQVYIGFNDGATLVWNLDESICSSEYANIYGSLCERNEKCKPIQRLSKLKDIKIIHGGLPRSSYGDRYSITVCSSTITVAFDFSSKIIDYRLTATKNGDAEALIVLCEEELVAIDLISPNWPVLRSPYLASPHSSALTGCNMSQVSKTILAKIKNLCKGDDKKYSSRAWPINGGKKLSHQPADQEDALCPVILTGHEDGAVRIWDLCDNNFQLIAKIETAHYFITDDEGEPEEEEEWPPFRKVGEFDPYSDDPRLGIRKIEICPTSGAVLIGGTAGQVVIVHLVSDSNDNKPLYKTIDVVKDQSSVVWKGHPALQSKDAHRYEPKGYQAHCIGQMMPPAAITSVAIESSWGLVGIGTSHGYALFDYRIMNVVVAKCTLQNADPAQEGGLSRFSNMKQSLRQSMRRIRSSIRVRNRGSIRSSGRRPMSLQRNGKSKKIDEANRRLEAEMKQEREIVMRNTQIPSAETSRTAAIVRVTYFATTYTKDGHGISPSFFVGTAGGCVAMYGLNVPDYSKRSERAVELVNGKELQLSHRAPVINITVMDSKGAVGTSSPSKSNHHYLMVTTEEQVKVFSLPKLLSKKKFKLTALEGSLMLRAKSCRFTNHSALITVTNQGEIIIFNPNDKTVVLEKRFECIDKVNKYGLVYAQIDPCGFGLYPLSMSEFQRYSVSASYSASFLCSIKPVKYSPEDENSSP</sequence>
<dbReference type="InterPro" id="IPR000664">
    <property type="entry name" value="Lethal2_giant"/>
</dbReference>
<dbReference type="SUPFAM" id="SSF55681">
    <property type="entry name" value="Class II aaRS and biotin synthetases"/>
    <property type="match status" value="1"/>
</dbReference>
<dbReference type="EMBL" id="OU015569">
    <property type="protein sequence ID" value="CAG5098524.1"/>
    <property type="molecule type" value="Genomic_DNA"/>
</dbReference>
<feature type="region of interest" description="Disordered" evidence="6">
    <location>
        <begin position="1436"/>
        <end position="1456"/>
    </location>
</feature>
<dbReference type="Proteomes" id="UP001158576">
    <property type="component" value="Chromosome XSR"/>
</dbReference>
<dbReference type="PANTHER" id="PTHR10241">
    <property type="entry name" value="LETHAL 2 GIANT LARVAE PROTEIN"/>
    <property type="match status" value="1"/>
</dbReference>
<name>A0ABN7SIX5_OIKDI</name>
<dbReference type="Pfam" id="PF08366">
    <property type="entry name" value="LLGL"/>
    <property type="match status" value="1"/>
</dbReference>
<dbReference type="Gene3D" id="2.130.10.10">
    <property type="entry name" value="YVTN repeat-like/Quinoprotein amine dehydrogenase"/>
    <property type="match status" value="1"/>
</dbReference>
<evidence type="ECO:0000313" key="9">
    <source>
        <dbReference type="Proteomes" id="UP001158576"/>
    </source>
</evidence>
<evidence type="ECO:0000256" key="2">
    <source>
        <dbReference type="ARBA" id="ARBA00022483"/>
    </source>
</evidence>
<dbReference type="InterPro" id="IPR036322">
    <property type="entry name" value="WD40_repeat_dom_sf"/>
</dbReference>
<dbReference type="Gene3D" id="3.30.930.10">
    <property type="entry name" value="Bira Bifunctional Protein, Domain 2"/>
    <property type="match status" value="1"/>
</dbReference>
<evidence type="ECO:0000313" key="8">
    <source>
        <dbReference type="EMBL" id="CAG5098524.1"/>
    </source>
</evidence>